<comment type="caution">
    <text evidence="1">The sequence shown here is derived from an EMBL/GenBank/DDBJ whole genome shotgun (WGS) entry which is preliminary data.</text>
</comment>
<evidence type="ECO:0000313" key="2">
    <source>
        <dbReference type="Proteomes" id="UP000789702"/>
    </source>
</evidence>
<proteinExistence type="predicted"/>
<dbReference type="Proteomes" id="UP000789702">
    <property type="component" value="Unassembled WGS sequence"/>
</dbReference>
<feature type="non-terminal residue" evidence="1">
    <location>
        <position position="78"/>
    </location>
</feature>
<organism evidence="1 2">
    <name type="scientific">Dentiscutata heterogama</name>
    <dbReference type="NCBI Taxonomy" id="1316150"/>
    <lineage>
        <taxon>Eukaryota</taxon>
        <taxon>Fungi</taxon>
        <taxon>Fungi incertae sedis</taxon>
        <taxon>Mucoromycota</taxon>
        <taxon>Glomeromycotina</taxon>
        <taxon>Glomeromycetes</taxon>
        <taxon>Diversisporales</taxon>
        <taxon>Gigasporaceae</taxon>
        <taxon>Dentiscutata</taxon>
    </lineage>
</organism>
<accession>A0ACA9QYJ1</accession>
<gene>
    <name evidence="1" type="ORF">DHETER_LOCUS15741</name>
</gene>
<evidence type="ECO:0000313" key="1">
    <source>
        <dbReference type="EMBL" id="CAG8769288.1"/>
    </source>
</evidence>
<sequence>VIIAASKFEISNDLQEQLGKAIDHVNKTPEKLELKEVKEYRNKIDKHLKCFEDFDKALKWDNFDDMINLAYNVPFYLA</sequence>
<keyword evidence="2" id="KW-1185">Reference proteome</keyword>
<reference evidence="1" key="1">
    <citation type="submission" date="2021-06" db="EMBL/GenBank/DDBJ databases">
        <authorList>
            <person name="Kallberg Y."/>
            <person name="Tangrot J."/>
            <person name="Rosling A."/>
        </authorList>
    </citation>
    <scope>NUCLEOTIDE SEQUENCE</scope>
    <source>
        <strain evidence="1">IL203A</strain>
    </source>
</reference>
<name>A0ACA9QYJ1_9GLOM</name>
<protein>
    <submittedName>
        <fullName evidence="1">13820_t:CDS:1</fullName>
    </submittedName>
</protein>
<dbReference type="EMBL" id="CAJVPU010055806">
    <property type="protein sequence ID" value="CAG8769288.1"/>
    <property type="molecule type" value="Genomic_DNA"/>
</dbReference>
<feature type="non-terminal residue" evidence="1">
    <location>
        <position position="1"/>
    </location>
</feature>